<reference evidence="2 3" key="1">
    <citation type="submission" date="2020-07" db="EMBL/GenBank/DDBJ databases">
        <title>Sequencing the genomes of 1000 actinobacteria strains.</title>
        <authorList>
            <person name="Klenk H.-P."/>
        </authorList>
    </citation>
    <scope>NUCLEOTIDE SEQUENCE [LARGE SCALE GENOMIC DNA]</scope>
    <source>
        <strain evidence="2 3">DSM 8598</strain>
    </source>
</reference>
<keyword evidence="3" id="KW-1185">Reference proteome</keyword>
<dbReference type="EMBL" id="JACCFI010000001">
    <property type="protein sequence ID" value="NYG22761.1"/>
    <property type="molecule type" value="Genomic_DNA"/>
</dbReference>
<organism evidence="2 3">
    <name type="scientific">Agromyces hippuratus</name>
    <dbReference type="NCBI Taxonomy" id="286438"/>
    <lineage>
        <taxon>Bacteria</taxon>
        <taxon>Bacillati</taxon>
        <taxon>Actinomycetota</taxon>
        <taxon>Actinomycetes</taxon>
        <taxon>Micrococcales</taxon>
        <taxon>Microbacteriaceae</taxon>
        <taxon>Agromyces</taxon>
    </lineage>
</organism>
<dbReference type="Pfam" id="PF03551">
    <property type="entry name" value="PadR"/>
    <property type="match status" value="1"/>
</dbReference>
<name>A0A852XA32_9MICO</name>
<dbReference type="InterPro" id="IPR052509">
    <property type="entry name" value="Metal_resp_DNA-bind_regulator"/>
</dbReference>
<dbReference type="InterPro" id="IPR036388">
    <property type="entry name" value="WH-like_DNA-bd_sf"/>
</dbReference>
<feature type="domain" description="Transcription regulator PadR N-terminal" evidence="1">
    <location>
        <begin position="38"/>
        <end position="83"/>
    </location>
</feature>
<gene>
    <name evidence="2" type="ORF">BJY17_003508</name>
</gene>
<evidence type="ECO:0000259" key="1">
    <source>
        <dbReference type="Pfam" id="PF03551"/>
    </source>
</evidence>
<dbReference type="InterPro" id="IPR005149">
    <property type="entry name" value="Tscrpt_reg_PadR_N"/>
</dbReference>
<accession>A0A852XA32</accession>
<evidence type="ECO:0000313" key="2">
    <source>
        <dbReference type="EMBL" id="NYG22761.1"/>
    </source>
</evidence>
<sequence length="112" mass="11712">MEPLSRITDATVDVLRALLDAPGPSWGLAVVKASGRPAGSVYPILERLERAGWLESEWEQDAARPGPRRRYYTLSEGGSAAARQAVAARPARTAARSAASVATVPAVADGTA</sequence>
<dbReference type="InterPro" id="IPR036390">
    <property type="entry name" value="WH_DNA-bd_sf"/>
</dbReference>
<dbReference type="AlphaFoldDB" id="A0A852XA32"/>
<dbReference type="PANTHER" id="PTHR33169:SF14">
    <property type="entry name" value="TRANSCRIPTIONAL REGULATOR RV3488"/>
    <property type="match status" value="1"/>
</dbReference>
<proteinExistence type="predicted"/>
<dbReference type="Proteomes" id="UP000549066">
    <property type="component" value="Unassembled WGS sequence"/>
</dbReference>
<dbReference type="Gene3D" id="1.10.10.10">
    <property type="entry name" value="Winged helix-like DNA-binding domain superfamily/Winged helix DNA-binding domain"/>
    <property type="match status" value="1"/>
</dbReference>
<evidence type="ECO:0000313" key="3">
    <source>
        <dbReference type="Proteomes" id="UP000549066"/>
    </source>
</evidence>
<keyword evidence="2" id="KW-0238">DNA-binding</keyword>
<comment type="caution">
    <text evidence="2">The sequence shown here is derived from an EMBL/GenBank/DDBJ whole genome shotgun (WGS) entry which is preliminary data.</text>
</comment>
<dbReference type="GO" id="GO:0003677">
    <property type="term" value="F:DNA binding"/>
    <property type="evidence" value="ECO:0007669"/>
    <property type="project" value="UniProtKB-KW"/>
</dbReference>
<dbReference type="SUPFAM" id="SSF46785">
    <property type="entry name" value="Winged helix' DNA-binding domain"/>
    <property type="match status" value="1"/>
</dbReference>
<dbReference type="RefSeq" id="WP_179552526.1">
    <property type="nucleotide sequence ID" value="NZ_JACCFI010000001.1"/>
</dbReference>
<dbReference type="PANTHER" id="PTHR33169">
    <property type="entry name" value="PADR-FAMILY TRANSCRIPTIONAL REGULATOR"/>
    <property type="match status" value="1"/>
</dbReference>
<protein>
    <submittedName>
        <fullName evidence="2">DNA-binding IclR family transcriptional regulator</fullName>
    </submittedName>
</protein>